<feature type="region of interest" description="Disordered" evidence="4">
    <location>
        <begin position="133"/>
        <end position="152"/>
    </location>
</feature>
<dbReference type="InterPro" id="IPR036390">
    <property type="entry name" value="WH_DNA-bd_sf"/>
</dbReference>
<gene>
    <name evidence="6" type="primary">hosA_1</name>
    <name evidence="6" type="ORF">PRI8871_00624</name>
</gene>
<feature type="domain" description="HTH marR-type" evidence="5">
    <location>
        <begin position="2"/>
        <end position="133"/>
    </location>
</feature>
<protein>
    <submittedName>
        <fullName evidence="6">Transcriptional regulator HosA</fullName>
    </submittedName>
</protein>
<keyword evidence="7" id="KW-1185">Reference proteome</keyword>
<dbReference type="GO" id="GO:0003700">
    <property type="term" value="F:DNA-binding transcription factor activity"/>
    <property type="evidence" value="ECO:0007669"/>
    <property type="project" value="InterPro"/>
</dbReference>
<dbReference type="PANTHER" id="PTHR33164:SF95">
    <property type="entry name" value="TRANSCRIPTIONAL REGULATOR"/>
    <property type="match status" value="1"/>
</dbReference>
<keyword evidence="2" id="KW-0238">DNA-binding</keyword>
<reference evidence="7" key="1">
    <citation type="submission" date="2018-03" db="EMBL/GenBank/DDBJ databases">
        <authorList>
            <person name="Rodrigo-Torres L."/>
            <person name="Arahal R. D."/>
            <person name="Lucena T."/>
        </authorList>
    </citation>
    <scope>NUCLEOTIDE SEQUENCE [LARGE SCALE GENOMIC DNA]</scope>
    <source>
        <strain evidence="7">CECT 8871</strain>
    </source>
</reference>
<dbReference type="InterPro" id="IPR039422">
    <property type="entry name" value="MarR/SlyA-like"/>
</dbReference>
<dbReference type="AlphaFoldDB" id="A0A2R8APU6"/>
<dbReference type="SUPFAM" id="SSF46785">
    <property type="entry name" value="Winged helix' DNA-binding domain"/>
    <property type="match status" value="1"/>
</dbReference>
<dbReference type="InterPro" id="IPR023187">
    <property type="entry name" value="Tscrpt_reg_MarR-type_CS"/>
</dbReference>
<dbReference type="InterPro" id="IPR036388">
    <property type="entry name" value="WH-like_DNA-bd_sf"/>
</dbReference>
<dbReference type="GO" id="GO:0003677">
    <property type="term" value="F:DNA binding"/>
    <property type="evidence" value="ECO:0007669"/>
    <property type="project" value="UniProtKB-KW"/>
</dbReference>
<dbReference type="PANTHER" id="PTHR33164">
    <property type="entry name" value="TRANSCRIPTIONAL REGULATOR, MARR FAMILY"/>
    <property type="match status" value="1"/>
</dbReference>
<dbReference type="InterPro" id="IPR000835">
    <property type="entry name" value="HTH_MarR-typ"/>
</dbReference>
<dbReference type="PROSITE" id="PS01117">
    <property type="entry name" value="HTH_MARR_1"/>
    <property type="match status" value="1"/>
</dbReference>
<dbReference type="SMART" id="SM00347">
    <property type="entry name" value="HTH_MARR"/>
    <property type="match status" value="1"/>
</dbReference>
<evidence type="ECO:0000256" key="1">
    <source>
        <dbReference type="ARBA" id="ARBA00023015"/>
    </source>
</evidence>
<keyword evidence="1" id="KW-0805">Transcription regulation</keyword>
<evidence type="ECO:0000313" key="7">
    <source>
        <dbReference type="Proteomes" id="UP000244904"/>
    </source>
</evidence>
<evidence type="ECO:0000256" key="3">
    <source>
        <dbReference type="ARBA" id="ARBA00023163"/>
    </source>
</evidence>
<sequence length="152" mass="16396">MAGHLVRRLHQISVAVFADRMTALGIDLTPVQFAVLHAVLSNPGIDQASVAGLVAYDKATLGGVVDRLENKGLLRREVSPKDRRARCLFLTDTGRALFENVVPEVKALQSDILSGLDAAETKQLLALLRKTTDAGNHQSRAPLKPLPEPDAD</sequence>
<accession>A0A2R8APU6</accession>
<dbReference type="Pfam" id="PF12802">
    <property type="entry name" value="MarR_2"/>
    <property type="match status" value="1"/>
</dbReference>
<dbReference type="PRINTS" id="PR00598">
    <property type="entry name" value="HTHMARR"/>
</dbReference>
<organism evidence="6 7">
    <name type="scientific">Pseudoprimorskyibacter insulae</name>
    <dbReference type="NCBI Taxonomy" id="1695997"/>
    <lineage>
        <taxon>Bacteria</taxon>
        <taxon>Pseudomonadati</taxon>
        <taxon>Pseudomonadota</taxon>
        <taxon>Alphaproteobacteria</taxon>
        <taxon>Rhodobacterales</taxon>
        <taxon>Paracoccaceae</taxon>
        <taxon>Pseudoprimorskyibacter</taxon>
    </lineage>
</organism>
<evidence type="ECO:0000256" key="2">
    <source>
        <dbReference type="ARBA" id="ARBA00023125"/>
    </source>
</evidence>
<dbReference type="PROSITE" id="PS50995">
    <property type="entry name" value="HTH_MARR_2"/>
    <property type="match status" value="1"/>
</dbReference>
<evidence type="ECO:0000313" key="6">
    <source>
        <dbReference type="EMBL" id="SPF78035.1"/>
    </source>
</evidence>
<dbReference type="GO" id="GO:0006950">
    <property type="term" value="P:response to stress"/>
    <property type="evidence" value="ECO:0007669"/>
    <property type="project" value="TreeGrafter"/>
</dbReference>
<proteinExistence type="predicted"/>
<dbReference type="Gene3D" id="1.10.10.10">
    <property type="entry name" value="Winged helix-like DNA-binding domain superfamily/Winged helix DNA-binding domain"/>
    <property type="match status" value="1"/>
</dbReference>
<evidence type="ECO:0000259" key="5">
    <source>
        <dbReference type="PROSITE" id="PS50995"/>
    </source>
</evidence>
<name>A0A2R8APU6_9RHOB</name>
<keyword evidence="3" id="KW-0804">Transcription</keyword>
<evidence type="ECO:0000256" key="4">
    <source>
        <dbReference type="SAM" id="MobiDB-lite"/>
    </source>
</evidence>
<dbReference type="Proteomes" id="UP000244904">
    <property type="component" value="Unassembled WGS sequence"/>
</dbReference>
<dbReference type="EMBL" id="OMOJ01000001">
    <property type="protein sequence ID" value="SPF78035.1"/>
    <property type="molecule type" value="Genomic_DNA"/>
</dbReference>